<sequence>MGGRNGLGEQPSQATIEAARVPTDSKDVLGPLLSMPCAPPGQHGLPGIVVGELVAILDESGAPLVTYPGQSDTNAVRARSVVPLRGPQIGRSVVLMFECGDARSPIVMGLIQEASAETLTNDGGLAVVDVDGERLTVSAQRELVLRCGKASITLTTFGKVLIQGTYVLSRSTGVNKLMGGSVQLN</sequence>
<protein>
    <submittedName>
        <fullName evidence="2">DUF6484 domain-containing protein</fullName>
    </submittedName>
</protein>
<gene>
    <name evidence="2" type="ORF">QWJ38_06985</name>
</gene>
<accession>A0ABT8DNS5</accession>
<comment type="caution">
    <text evidence="2">The sequence shown here is derived from an EMBL/GenBank/DDBJ whole genome shotgun (WGS) entry which is preliminary data.</text>
</comment>
<dbReference type="EMBL" id="JAUHHC010000002">
    <property type="protein sequence ID" value="MDN3920022.1"/>
    <property type="molecule type" value="Genomic_DNA"/>
</dbReference>
<dbReference type="InterPro" id="IPR045506">
    <property type="entry name" value="DUF6484"/>
</dbReference>
<dbReference type="Pfam" id="PF20093">
    <property type="entry name" value="DUF6484"/>
    <property type="match status" value="1"/>
</dbReference>
<organism evidence="2 3">
    <name type="scientific">Roseateles violae</name>
    <dbReference type="NCBI Taxonomy" id="3058042"/>
    <lineage>
        <taxon>Bacteria</taxon>
        <taxon>Pseudomonadati</taxon>
        <taxon>Pseudomonadota</taxon>
        <taxon>Betaproteobacteria</taxon>
        <taxon>Burkholderiales</taxon>
        <taxon>Sphaerotilaceae</taxon>
        <taxon>Roseateles</taxon>
    </lineage>
</organism>
<proteinExistence type="predicted"/>
<evidence type="ECO:0000313" key="3">
    <source>
        <dbReference type="Proteomes" id="UP001228044"/>
    </source>
</evidence>
<reference evidence="2 3" key="1">
    <citation type="submission" date="2023-06" db="EMBL/GenBank/DDBJ databases">
        <title>Pelomonas sp. PFR6 16S ribosomal RNA gene Genome sequencing and assembly.</title>
        <authorList>
            <person name="Woo H."/>
        </authorList>
    </citation>
    <scope>NUCLEOTIDE SEQUENCE [LARGE SCALE GENOMIC DNA]</scope>
    <source>
        <strain evidence="2 3">PFR6</strain>
    </source>
</reference>
<name>A0ABT8DNS5_9BURK</name>
<evidence type="ECO:0000259" key="1">
    <source>
        <dbReference type="Pfam" id="PF20093"/>
    </source>
</evidence>
<dbReference type="Proteomes" id="UP001228044">
    <property type="component" value="Unassembled WGS sequence"/>
</dbReference>
<keyword evidence="3" id="KW-1185">Reference proteome</keyword>
<feature type="domain" description="DUF6484" evidence="1">
    <location>
        <begin position="50"/>
        <end position="111"/>
    </location>
</feature>
<evidence type="ECO:0000313" key="2">
    <source>
        <dbReference type="EMBL" id="MDN3920022.1"/>
    </source>
</evidence>